<protein>
    <recommendedName>
        <fullName evidence="1">diguanylate cyclase</fullName>
        <ecNumber evidence="1">2.7.7.65</ecNumber>
    </recommendedName>
</protein>
<dbReference type="EC" id="2.7.7.65" evidence="1"/>
<feature type="domain" description="GGDEF" evidence="4">
    <location>
        <begin position="417"/>
        <end position="554"/>
    </location>
</feature>
<reference evidence="5 6" key="1">
    <citation type="submission" date="2024-09" db="EMBL/GenBank/DDBJ databases">
        <title>Aeromonas strains Genome sequencing and assembly.</title>
        <authorList>
            <person name="Hu X."/>
            <person name="Tang B."/>
        </authorList>
    </citation>
    <scope>NUCLEOTIDE SEQUENCE [LARGE SCALE GENOMIC DNA]</scope>
    <source>
        <strain evidence="5 6">NB23SCDHY001</strain>
    </source>
</reference>
<dbReference type="InterPro" id="IPR043128">
    <property type="entry name" value="Rev_trsase/Diguanyl_cyclase"/>
</dbReference>
<sequence length="565" mass="64434">MLEWDPEHFTSFEHLCEVTLATIREKTEADRIYLWLSRPQRELFAFDPEHGLVAMVPDHAGRLGLPISFIEQALAKGQLLIELMSDAGGWQESVEAPPTQLRACFPLKRQQGLEGGVYLETRRRLDRLTPRQKQGIQLLMHYLAAELESRMLSNLVTQERSERLTTQDSLARSQALQQSFLDLLQSLHQVGVHLSGCRGESELLHDAVMLARSSLQFDRVAIFLIDAEFTTMQGSWGTNEAGEITDERHFVSPIPAHPVVQEALRRKDYVLVLEDAPLYYEQQEVGRGWNAMVSLWDGDTPIGWIAADNLLQRRPIKTYHGEIFKQFAAMLSQLLIRQRNHAALEQFNRDLEERVAARTRLLAETNEALAQANQALEQANQQLALLSMEDPLTRIANRRQWDLTLAREWEVARRQQGLLAVLMIDVDEFKAYNDHFGHSKGDLCLRQVAQLLQECERRRTNLVARYGGEEFVILLCNPQPGEAEFLCQRIHHQLARLAIPHPASRVKTHLTVSIGFSYRAPDQEMQWEQLIEQADQGLYLAKSAGRACSRGFDPHALPTEHISTA</sequence>
<dbReference type="SUPFAM" id="SSF55073">
    <property type="entry name" value="Nucleotide cyclase"/>
    <property type="match status" value="1"/>
</dbReference>
<dbReference type="Proteomes" id="UP001630969">
    <property type="component" value="Unassembled WGS sequence"/>
</dbReference>
<name>A0ABW9GTQ7_9GAMM</name>
<keyword evidence="5" id="KW-0808">Transferase</keyword>
<dbReference type="EMBL" id="JBGXBU010000005">
    <property type="protein sequence ID" value="MFM4893864.1"/>
    <property type="molecule type" value="Genomic_DNA"/>
</dbReference>
<evidence type="ECO:0000259" key="4">
    <source>
        <dbReference type="PROSITE" id="PS50887"/>
    </source>
</evidence>
<evidence type="ECO:0000256" key="2">
    <source>
        <dbReference type="ARBA" id="ARBA00034247"/>
    </source>
</evidence>
<dbReference type="InterPro" id="IPR029016">
    <property type="entry name" value="GAF-like_dom_sf"/>
</dbReference>
<dbReference type="PANTHER" id="PTHR45138">
    <property type="entry name" value="REGULATORY COMPONENTS OF SENSORY TRANSDUCTION SYSTEM"/>
    <property type="match status" value="1"/>
</dbReference>
<comment type="catalytic activity">
    <reaction evidence="2">
        <text>2 GTP = 3',3'-c-di-GMP + 2 diphosphate</text>
        <dbReference type="Rhea" id="RHEA:24898"/>
        <dbReference type="ChEBI" id="CHEBI:33019"/>
        <dbReference type="ChEBI" id="CHEBI:37565"/>
        <dbReference type="ChEBI" id="CHEBI:58805"/>
        <dbReference type="EC" id="2.7.7.65"/>
    </reaction>
</comment>
<keyword evidence="3" id="KW-0175">Coiled coil</keyword>
<evidence type="ECO:0000256" key="1">
    <source>
        <dbReference type="ARBA" id="ARBA00012528"/>
    </source>
</evidence>
<dbReference type="PROSITE" id="PS50887">
    <property type="entry name" value="GGDEF"/>
    <property type="match status" value="1"/>
</dbReference>
<evidence type="ECO:0000256" key="3">
    <source>
        <dbReference type="SAM" id="Coils"/>
    </source>
</evidence>
<dbReference type="SUPFAM" id="SSF55781">
    <property type="entry name" value="GAF domain-like"/>
    <property type="match status" value="2"/>
</dbReference>
<dbReference type="Pfam" id="PF01590">
    <property type="entry name" value="GAF"/>
    <property type="match status" value="1"/>
</dbReference>
<accession>A0ABW9GTQ7</accession>
<feature type="coiled-coil region" evidence="3">
    <location>
        <begin position="362"/>
        <end position="389"/>
    </location>
</feature>
<dbReference type="GO" id="GO:0052621">
    <property type="term" value="F:diguanylate cyclase activity"/>
    <property type="evidence" value="ECO:0007669"/>
    <property type="project" value="UniProtKB-EC"/>
</dbReference>
<dbReference type="InterPro" id="IPR050469">
    <property type="entry name" value="Diguanylate_Cyclase"/>
</dbReference>
<dbReference type="Gene3D" id="3.30.70.270">
    <property type="match status" value="1"/>
</dbReference>
<organism evidence="5 6">
    <name type="scientific">Aeromonas bivalvium</name>
    <dbReference type="NCBI Taxonomy" id="440079"/>
    <lineage>
        <taxon>Bacteria</taxon>
        <taxon>Pseudomonadati</taxon>
        <taxon>Pseudomonadota</taxon>
        <taxon>Gammaproteobacteria</taxon>
        <taxon>Aeromonadales</taxon>
        <taxon>Aeromonadaceae</taxon>
        <taxon>Aeromonas</taxon>
    </lineage>
</organism>
<keyword evidence="6" id="KW-1185">Reference proteome</keyword>
<evidence type="ECO:0000313" key="6">
    <source>
        <dbReference type="Proteomes" id="UP001630969"/>
    </source>
</evidence>
<dbReference type="SMART" id="SM00267">
    <property type="entry name" value="GGDEF"/>
    <property type="match status" value="1"/>
</dbReference>
<gene>
    <name evidence="5" type="ORF">ACEUDJ_13425</name>
</gene>
<dbReference type="NCBIfam" id="TIGR00254">
    <property type="entry name" value="GGDEF"/>
    <property type="match status" value="1"/>
</dbReference>
<keyword evidence="5" id="KW-0548">Nucleotidyltransferase</keyword>
<dbReference type="PANTHER" id="PTHR45138:SF9">
    <property type="entry name" value="DIGUANYLATE CYCLASE DGCM-RELATED"/>
    <property type="match status" value="1"/>
</dbReference>
<dbReference type="CDD" id="cd01949">
    <property type="entry name" value="GGDEF"/>
    <property type="match status" value="1"/>
</dbReference>
<dbReference type="InterPro" id="IPR029787">
    <property type="entry name" value="Nucleotide_cyclase"/>
</dbReference>
<evidence type="ECO:0000313" key="5">
    <source>
        <dbReference type="EMBL" id="MFM4893864.1"/>
    </source>
</evidence>
<dbReference type="SMART" id="SM00065">
    <property type="entry name" value="GAF"/>
    <property type="match status" value="2"/>
</dbReference>
<dbReference type="Gene3D" id="3.30.450.40">
    <property type="match status" value="2"/>
</dbReference>
<dbReference type="Pfam" id="PF00990">
    <property type="entry name" value="GGDEF"/>
    <property type="match status" value="1"/>
</dbReference>
<proteinExistence type="predicted"/>
<dbReference type="InterPro" id="IPR000160">
    <property type="entry name" value="GGDEF_dom"/>
</dbReference>
<dbReference type="GeneID" id="97221122"/>
<dbReference type="RefSeq" id="WP_042001853.1">
    <property type="nucleotide sequence ID" value="NZ_CDBT01000063.1"/>
</dbReference>
<comment type="caution">
    <text evidence="5">The sequence shown here is derived from an EMBL/GenBank/DDBJ whole genome shotgun (WGS) entry which is preliminary data.</text>
</comment>
<dbReference type="InterPro" id="IPR003018">
    <property type="entry name" value="GAF"/>
</dbReference>